<evidence type="ECO:0000259" key="9">
    <source>
        <dbReference type="Pfam" id="PF21088"/>
    </source>
</evidence>
<feature type="transmembrane region" description="Helical" evidence="7">
    <location>
        <begin position="20"/>
        <end position="41"/>
    </location>
</feature>
<keyword evidence="4 7" id="KW-0812">Transmembrane</keyword>
<dbReference type="KEGG" id="dbr:Deba_1848"/>
<dbReference type="Pfam" id="PF21088">
    <property type="entry name" value="MS_channel_1st"/>
    <property type="match status" value="1"/>
</dbReference>
<dbReference type="Gene3D" id="2.30.30.60">
    <property type="match status" value="1"/>
</dbReference>
<dbReference type="SUPFAM" id="SSF82861">
    <property type="entry name" value="Mechanosensitive channel protein MscS (YggB), transmembrane region"/>
    <property type="match status" value="1"/>
</dbReference>
<dbReference type="eggNOG" id="COG0668">
    <property type="taxonomic scope" value="Bacteria"/>
</dbReference>
<dbReference type="EMBL" id="CP002085">
    <property type="protein sequence ID" value="ADK85213.1"/>
    <property type="molecule type" value="Genomic_DNA"/>
</dbReference>
<feature type="transmembrane region" description="Helical" evidence="7">
    <location>
        <begin position="68"/>
        <end position="85"/>
    </location>
</feature>
<evidence type="ECO:0000313" key="11">
    <source>
        <dbReference type="Proteomes" id="UP000009047"/>
    </source>
</evidence>
<dbReference type="STRING" id="644282.Deba_1848"/>
<feature type="transmembrane region" description="Helical" evidence="7">
    <location>
        <begin position="97"/>
        <end position="114"/>
    </location>
</feature>
<sequence>MQFGLADLANMWSWLENHQLILAAVAIVGALVAAKLVDIAFSKAFTIASKRTQTDLDDKVLDTLHRPIQVVVLLIAGDLLADALLRDHALATNLISKSIYTLIVVLYTWTLLQISRTVFRHFTYSSRVKSGWRQLLPLFNNIATLLIILHGVYVLLSFWGINVTPLMASAGIATAVVALASKDTLANFFGGISIFVDRPYQIGDYIVLETGERGEVVAIGMRSTRILTRDDVLISVPNWPADRGRVMHEINKNIHAGFKRAGIDIPYPQRVVHLRPAPGASLDDDAGD</sequence>
<feature type="transmembrane region" description="Helical" evidence="7">
    <location>
        <begin position="135"/>
        <end position="153"/>
    </location>
</feature>
<protein>
    <submittedName>
        <fullName evidence="10">MscS Mechanosensitive ion channel</fullName>
    </submittedName>
</protein>
<evidence type="ECO:0000256" key="4">
    <source>
        <dbReference type="ARBA" id="ARBA00022692"/>
    </source>
</evidence>
<proteinExistence type="inferred from homology"/>
<dbReference type="InterPro" id="IPR010920">
    <property type="entry name" value="LSM_dom_sf"/>
</dbReference>
<keyword evidence="3" id="KW-1003">Cell membrane</keyword>
<dbReference type="InterPro" id="IPR011066">
    <property type="entry name" value="MscS_channel_C_sf"/>
</dbReference>
<dbReference type="OrthoDB" id="9775207at2"/>
<name>E1QI20_DESB2</name>
<evidence type="ECO:0000256" key="7">
    <source>
        <dbReference type="SAM" id="Phobius"/>
    </source>
</evidence>
<dbReference type="Gene3D" id="1.10.287.1260">
    <property type="match status" value="1"/>
</dbReference>
<dbReference type="InterPro" id="IPR023408">
    <property type="entry name" value="MscS_beta-dom_sf"/>
</dbReference>
<dbReference type="HOGENOM" id="CLU_037945_0_1_7"/>
<evidence type="ECO:0000256" key="2">
    <source>
        <dbReference type="ARBA" id="ARBA00008017"/>
    </source>
</evidence>
<evidence type="ECO:0000256" key="5">
    <source>
        <dbReference type="ARBA" id="ARBA00022989"/>
    </source>
</evidence>
<dbReference type="InterPro" id="IPR011014">
    <property type="entry name" value="MscS_channel_TM-2"/>
</dbReference>
<dbReference type="RefSeq" id="WP_013258654.1">
    <property type="nucleotide sequence ID" value="NC_014365.1"/>
</dbReference>
<evidence type="ECO:0000256" key="3">
    <source>
        <dbReference type="ARBA" id="ARBA00022475"/>
    </source>
</evidence>
<dbReference type="PANTHER" id="PTHR30566">
    <property type="entry name" value="YNAI-RELATED MECHANOSENSITIVE ION CHANNEL"/>
    <property type="match status" value="1"/>
</dbReference>
<evidence type="ECO:0000256" key="6">
    <source>
        <dbReference type="ARBA" id="ARBA00023136"/>
    </source>
</evidence>
<dbReference type="PANTHER" id="PTHR30566:SF5">
    <property type="entry name" value="MECHANOSENSITIVE ION CHANNEL PROTEIN 1, MITOCHONDRIAL-RELATED"/>
    <property type="match status" value="1"/>
</dbReference>
<dbReference type="SUPFAM" id="SSF50182">
    <property type="entry name" value="Sm-like ribonucleoproteins"/>
    <property type="match status" value="1"/>
</dbReference>
<feature type="transmembrane region" description="Helical" evidence="7">
    <location>
        <begin position="159"/>
        <end position="180"/>
    </location>
</feature>
<dbReference type="InterPro" id="IPR006685">
    <property type="entry name" value="MscS_channel_2nd"/>
</dbReference>
<evidence type="ECO:0000259" key="8">
    <source>
        <dbReference type="Pfam" id="PF00924"/>
    </source>
</evidence>
<dbReference type="AlphaFoldDB" id="E1QI20"/>
<comment type="subcellular location">
    <subcellularLocation>
        <location evidence="1">Cell membrane</location>
        <topology evidence="1">Multi-pass membrane protein</topology>
    </subcellularLocation>
</comment>
<accession>E1QI20</accession>
<dbReference type="GO" id="GO:0008381">
    <property type="term" value="F:mechanosensitive monoatomic ion channel activity"/>
    <property type="evidence" value="ECO:0007669"/>
    <property type="project" value="UniProtKB-ARBA"/>
</dbReference>
<evidence type="ECO:0000313" key="10">
    <source>
        <dbReference type="EMBL" id="ADK85213.1"/>
    </source>
</evidence>
<dbReference type="SUPFAM" id="SSF82689">
    <property type="entry name" value="Mechanosensitive channel protein MscS (YggB), C-terminal domain"/>
    <property type="match status" value="1"/>
</dbReference>
<feature type="domain" description="Mechanosensitive ion channel transmembrane helices 2/3" evidence="9">
    <location>
        <begin position="141"/>
        <end position="182"/>
    </location>
</feature>
<dbReference type="GO" id="GO:0005886">
    <property type="term" value="C:plasma membrane"/>
    <property type="evidence" value="ECO:0007669"/>
    <property type="project" value="UniProtKB-SubCell"/>
</dbReference>
<evidence type="ECO:0000256" key="1">
    <source>
        <dbReference type="ARBA" id="ARBA00004651"/>
    </source>
</evidence>
<keyword evidence="5 7" id="KW-1133">Transmembrane helix</keyword>
<dbReference type="Pfam" id="PF00924">
    <property type="entry name" value="MS_channel_2nd"/>
    <property type="match status" value="1"/>
</dbReference>
<keyword evidence="11" id="KW-1185">Reference proteome</keyword>
<reference evidence="10 11" key="1">
    <citation type="journal article" date="2010" name="Stand. Genomic Sci.">
        <title>Complete genome sequence of Desulfarculus baarsii type strain (2st14).</title>
        <authorList>
            <person name="Sun H."/>
            <person name="Spring S."/>
            <person name="Lapidus A."/>
            <person name="Davenport K."/>
            <person name="Del Rio T.G."/>
            <person name="Tice H."/>
            <person name="Nolan M."/>
            <person name="Copeland A."/>
            <person name="Cheng J.F."/>
            <person name="Lucas S."/>
            <person name="Tapia R."/>
            <person name="Goodwin L."/>
            <person name="Pitluck S."/>
            <person name="Ivanova N."/>
            <person name="Pagani I."/>
            <person name="Mavromatis K."/>
            <person name="Ovchinnikova G."/>
            <person name="Pati A."/>
            <person name="Chen A."/>
            <person name="Palaniappan K."/>
            <person name="Hauser L."/>
            <person name="Chang Y.J."/>
            <person name="Jeffries C.D."/>
            <person name="Detter J.C."/>
            <person name="Han C."/>
            <person name="Rohde M."/>
            <person name="Brambilla E."/>
            <person name="Goker M."/>
            <person name="Woyke T."/>
            <person name="Bristow J."/>
            <person name="Eisen J.A."/>
            <person name="Markowitz V."/>
            <person name="Hugenholtz P."/>
            <person name="Kyrpides N.C."/>
            <person name="Klenk H.P."/>
            <person name="Land M."/>
        </authorList>
    </citation>
    <scope>NUCLEOTIDE SEQUENCE [LARGE SCALE GENOMIC DNA]</scope>
    <source>
        <strain evidence="11">ATCC 33931 / DSM 2075 / LMG 7858 / VKM B-1802 / 2st14</strain>
    </source>
</reference>
<gene>
    <name evidence="10" type="ordered locus">Deba_1848</name>
</gene>
<organism evidence="10 11">
    <name type="scientific">Desulfarculus baarsii (strain ATCC 33931 / DSM 2075 / LMG 7858 / VKM B-1802 / 2st14)</name>
    <dbReference type="NCBI Taxonomy" id="644282"/>
    <lineage>
        <taxon>Bacteria</taxon>
        <taxon>Pseudomonadati</taxon>
        <taxon>Thermodesulfobacteriota</taxon>
        <taxon>Desulfarculia</taxon>
        <taxon>Desulfarculales</taxon>
        <taxon>Desulfarculaceae</taxon>
        <taxon>Desulfarculus</taxon>
    </lineage>
</organism>
<dbReference type="Proteomes" id="UP000009047">
    <property type="component" value="Chromosome"/>
</dbReference>
<keyword evidence="6 7" id="KW-0472">Membrane</keyword>
<dbReference type="InterPro" id="IPR049142">
    <property type="entry name" value="MS_channel_1st"/>
</dbReference>
<feature type="domain" description="Mechanosensitive ion channel MscS" evidence="8">
    <location>
        <begin position="183"/>
        <end position="239"/>
    </location>
</feature>
<comment type="similarity">
    <text evidence="2">Belongs to the MscS (TC 1.A.23) family.</text>
</comment>